<dbReference type="EMBL" id="QDGZ01000008">
    <property type="protein sequence ID" value="PVG81390.1"/>
    <property type="molecule type" value="Genomic_DNA"/>
</dbReference>
<gene>
    <name evidence="20" type="ORF">DDE18_18045</name>
</gene>
<keyword evidence="15" id="KW-0479">Metal-binding</keyword>
<evidence type="ECO:0000313" key="20">
    <source>
        <dbReference type="EMBL" id="PVG81390.1"/>
    </source>
</evidence>
<evidence type="ECO:0000256" key="3">
    <source>
        <dbReference type="ARBA" id="ARBA00004496"/>
    </source>
</evidence>
<protein>
    <recommendedName>
        <fullName evidence="5">Oxygen sensor histidine kinase NreB</fullName>
        <ecNumber evidence="4">2.7.13.3</ecNumber>
    </recommendedName>
    <alternativeName>
        <fullName evidence="17">Nitrogen regulation protein B</fullName>
    </alternativeName>
</protein>
<feature type="transmembrane region" description="Helical" evidence="18">
    <location>
        <begin position="91"/>
        <end position="113"/>
    </location>
</feature>
<name>A0A2T8F6Q5_9ACTN</name>
<evidence type="ECO:0000256" key="6">
    <source>
        <dbReference type="ARBA" id="ARBA00022485"/>
    </source>
</evidence>
<evidence type="ECO:0000256" key="15">
    <source>
        <dbReference type="ARBA" id="ARBA00023014"/>
    </source>
</evidence>
<organism evidence="20 21">
    <name type="scientific">Nocardioides gansuensis</name>
    <dbReference type="NCBI Taxonomy" id="2138300"/>
    <lineage>
        <taxon>Bacteria</taxon>
        <taxon>Bacillati</taxon>
        <taxon>Actinomycetota</taxon>
        <taxon>Actinomycetes</taxon>
        <taxon>Propionibacteriales</taxon>
        <taxon>Nocardioidaceae</taxon>
        <taxon>Nocardioides</taxon>
    </lineage>
</organism>
<dbReference type="GO" id="GO:0000155">
    <property type="term" value="F:phosphorelay sensor kinase activity"/>
    <property type="evidence" value="ECO:0007669"/>
    <property type="project" value="InterPro"/>
</dbReference>
<keyword evidence="6" id="KW-0004">4Fe-4S</keyword>
<dbReference type="GO" id="GO:0005737">
    <property type="term" value="C:cytoplasm"/>
    <property type="evidence" value="ECO:0007669"/>
    <property type="project" value="UniProtKB-SubCell"/>
</dbReference>
<keyword evidence="18" id="KW-1133">Transmembrane helix</keyword>
<evidence type="ECO:0000256" key="12">
    <source>
        <dbReference type="ARBA" id="ARBA00022840"/>
    </source>
</evidence>
<dbReference type="GO" id="GO:0016020">
    <property type="term" value="C:membrane"/>
    <property type="evidence" value="ECO:0007669"/>
    <property type="project" value="InterPro"/>
</dbReference>
<dbReference type="PANTHER" id="PTHR24421:SF10">
    <property type="entry name" value="NITRATE_NITRITE SENSOR PROTEIN NARQ"/>
    <property type="match status" value="1"/>
</dbReference>
<dbReference type="GO" id="GO:0046983">
    <property type="term" value="F:protein dimerization activity"/>
    <property type="evidence" value="ECO:0007669"/>
    <property type="project" value="InterPro"/>
</dbReference>
<feature type="transmembrane region" description="Helical" evidence="18">
    <location>
        <begin position="64"/>
        <end position="85"/>
    </location>
</feature>
<dbReference type="InterPro" id="IPR003594">
    <property type="entry name" value="HATPase_dom"/>
</dbReference>
<comment type="caution">
    <text evidence="20">The sequence shown here is derived from an EMBL/GenBank/DDBJ whole genome shotgun (WGS) entry which is preliminary data.</text>
</comment>
<dbReference type="InterPro" id="IPR011712">
    <property type="entry name" value="Sig_transdc_His_kin_sub3_dim/P"/>
</dbReference>
<dbReference type="PANTHER" id="PTHR24421">
    <property type="entry name" value="NITRATE/NITRITE SENSOR PROTEIN NARX-RELATED"/>
    <property type="match status" value="1"/>
</dbReference>
<keyword evidence="14" id="KW-0902">Two-component regulatory system</keyword>
<keyword evidence="18" id="KW-0472">Membrane</keyword>
<dbReference type="AlphaFoldDB" id="A0A2T8F6Q5"/>
<keyword evidence="8" id="KW-0597">Phosphoprotein</keyword>
<reference evidence="20 21" key="1">
    <citation type="submission" date="2018-04" db="EMBL/GenBank/DDBJ databases">
        <title>Genome of Nocardioides gansuensis WSJ-1.</title>
        <authorList>
            <person name="Wu S."/>
            <person name="Wang G."/>
        </authorList>
    </citation>
    <scope>NUCLEOTIDE SEQUENCE [LARGE SCALE GENOMIC DNA]</scope>
    <source>
        <strain evidence="20 21">WSJ-1</strain>
    </source>
</reference>
<evidence type="ECO:0000313" key="21">
    <source>
        <dbReference type="Proteomes" id="UP000246018"/>
    </source>
</evidence>
<keyword evidence="21" id="KW-1185">Reference proteome</keyword>
<dbReference type="SMART" id="SM00387">
    <property type="entry name" value="HATPase_c"/>
    <property type="match status" value="1"/>
</dbReference>
<keyword evidence="12" id="KW-0067">ATP-binding</keyword>
<dbReference type="Gene3D" id="1.20.5.1930">
    <property type="match status" value="1"/>
</dbReference>
<comment type="function">
    <text evidence="16">Member of the two-component regulatory system NreB/NreC involved in the control of dissimilatory nitrate/nitrite reduction in response to oxygen. NreB functions as a direct oxygen sensor histidine kinase which is autophosphorylated, in the absence of oxygen, probably at the conserved histidine residue, and transfers its phosphate group probably to a conserved aspartate residue of NreC. NreB/NreC activates the expression of the nitrate (narGHJI) and nitrite (nir) reductase operons, as well as the putative nitrate transporter gene narT.</text>
</comment>
<feature type="transmembrane region" description="Helical" evidence="18">
    <location>
        <begin position="30"/>
        <end position="52"/>
    </location>
</feature>
<comment type="subcellular location">
    <subcellularLocation>
        <location evidence="3">Cytoplasm</location>
    </subcellularLocation>
</comment>
<evidence type="ECO:0000256" key="8">
    <source>
        <dbReference type="ARBA" id="ARBA00022553"/>
    </source>
</evidence>
<dbReference type="CDD" id="cd16917">
    <property type="entry name" value="HATPase_UhpB-NarQ-NarX-like"/>
    <property type="match status" value="1"/>
</dbReference>
<keyword evidence="15" id="KW-0411">Iron-sulfur</keyword>
<proteinExistence type="predicted"/>
<evidence type="ECO:0000256" key="18">
    <source>
        <dbReference type="SAM" id="Phobius"/>
    </source>
</evidence>
<keyword evidence="18" id="KW-0812">Transmembrane</keyword>
<sequence length="464" mass="49402">MVLGIAGGLGVWLLLGYVPQALDGEPLLPWPLLSLLVVPFVLGTVGAGIARYRLDEVEPAVRRALVQALVVVLVGAAFIGVVRAVDVASDLSVGSMLAGGLVALLLLPVAVWLQRLVRRVVYGDREFPRRVVSDLRRLDPLTAPEEALQETLALLARRLHLSYAAIEVFATETTDAIATATGEQYGAPVTVDLAVGGTTLGRLSLEVDPGRDPFGSGDRRLLEDVGSQVGALVQAVVINRELQRSRQHLIAAREEERRRIRRDLHDGLGPSLATMAMRLEAAHDLIADDPAQAAELVGRLAEQARDEIAEVRRLVDGLRPPALDQFGLVSALRQRADDDNLGGAPGSGARGMMWTVEAADDVEPLPAAVEVAAYRIAVEAVNNARRHSGATACVVTLRRDDRALHLTIRDDGRGLAADRGAGVGLFSMRERAAELGGTCTLTSDKDPGTVVDVVIPLGQDESEG</sequence>
<dbReference type="SUPFAM" id="SSF55874">
    <property type="entry name" value="ATPase domain of HSP90 chaperone/DNA topoisomerase II/histidine kinase"/>
    <property type="match status" value="1"/>
</dbReference>
<evidence type="ECO:0000256" key="14">
    <source>
        <dbReference type="ARBA" id="ARBA00023012"/>
    </source>
</evidence>
<dbReference type="InterPro" id="IPR036890">
    <property type="entry name" value="HATPase_C_sf"/>
</dbReference>
<evidence type="ECO:0000256" key="5">
    <source>
        <dbReference type="ARBA" id="ARBA00017322"/>
    </source>
</evidence>
<evidence type="ECO:0000259" key="19">
    <source>
        <dbReference type="SMART" id="SM00387"/>
    </source>
</evidence>
<keyword evidence="9" id="KW-0808">Transferase</keyword>
<keyword evidence="7" id="KW-0963">Cytoplasm</keyword>
<evidence type="ECO:0000256" key="16">
    <source>
        <dbReference type="ARBA" id="ARBA00024827"/>
    </source>
</evidence>
<dbReference type="PRINTS" id="PR00344">
    <property type="entry name" value="BCTRLSENSOR"/>
</dbReference>
<dbReference type="GO" id="GO:0051539">
    <property type="term" value="F:4 iron, 4 sulfur cluster binding"/>
    <property type="evidence" value="ECO:0007669"/>
    <property type="project" value="UniProtKB-KW"/>
</dbReference>
<keyword evidence="13" id="KW-0408">Iron</keyword>
<comment type="cofactor">
    <cofactor evidence="2">
        <name>[4Fe-4S] cluster</name>
        <dbReference type="ChEBI" id="CHEBI:49883"/>
    </cofactor>
</comment>
<dbReference type="Gene3D" id="3.30.565.10">
    <property type="entry name" value="Histidine kinase-like ATPase, C-terminal domain"/>
    <property type="match status" value="1"/>
</dbReference>
<accession>A0A2T8F6Q5</accession>
<dbReference type="Pfam" id="PF02518">
    <property type="entry name" value="HATPase_c"/>
    <property type="match status" value="1"/>
</dbReference>
<dbReference type="Pfam" id="PF07730">
    <property type="entry name" value="HisKA_3"/>
    <property type="match status" value="1"/>
</dbReference>
<evidence type="ECO:0000256" key="4">
    <source>
        <dbReference type="ARBA" id="ARBA00012438"/>
    </source>
</evidence>
<evidence type="ECO:0000256" key="11">
    <source>
        <dbReference type="ARBA" id="ARBA00022777"/>
    </source>
</evidence>
<feature type="domain" description="Histidine kinase/HSP90-like ATPase" evidence="19">
    <location>
        <begin position="368"/>
        <end position="459"/>
    </location>
</feature>
<dbReference type="EC" id="2.7.13.3" evidence="4"/>
<evidence type="ECO:0000256" key="7">
    <source>
        <dbReference type="ARBA" id="ARBA00022490"/>
    </source>
</evidence>
<dbReference type="Proteomes" id="UP000246018">
    <property type="component" value="Unassembled WGS sequence"/>
</dbReference>
<dbReference type="GO" id="GO:0005524">
    <property type="term" value="F:ATP binding"/>
    <property type="evidence" value="ECO:0007669"/>
    <property type="project" value="UniProtKB-KW"/>
</dbReference>
<dbReference type="InterPro" id="IPR050482">
    <property type="entry name" value="Sensor_HK_TwoCompSys"/>
</dbReference>
<evidence type="ECO:0000256" key="10">
    <source>
        <dbReference type="ARBA" id="ARBA00022741"/>
    </source>
</evidence>
<evidence type="ECO:0000256" key="2">
    <source>
        <dbReference type="ARBA" id="ARBA00001966"/>
    </source>
</evidence>
<evidence type="ECO:0000256" key="9">
    <source>
        <dbReference type="ARBA" id="ARBA00022679"/>
    </source>
</evidence>
<evidence type="ECO:0000256" key="1">
    <source>
        <dbReference type="ARBA" id="ARBA00000085"/>
    </source>
</evidence>
<comment type="catalytic activity">
    <reaction evidence="1">
        <text>ATP + protein L-histidine = ADP + protein N-phospho-L-histidine.</text>
        <dbReference type="EC" id="2.7.13.3"/>
    </reaction>
</comment>
<keyword evidence="11" id="KW-0418">Kinase</keyword>
<dbReference type="InterPro" id="IPR004358">
    <property type="entry name" value="Sig_transdc_His_kin-like_C"/>
</dbReference>
<keyword evidence="10" id="KW-0547">Nucleotide-binding</keyword>
<evidence type="ECO:0000256" key="17">
    <source>
        <dbReference type="ARBA" id="ARBA00030800"/>
    </source>
</evidence>
<evidence type="ECO:0000256" key="13">
    <source>
        <dbReference type="ARBA" id="ARBA00023004"/>
    </source>
</evidence>